<gene>
    <name evidence="1" type="ORF">HCJ59_03585</name>
</gene>
<organism evidence="1 2">
    <name type="scientific">Listeria immobilis</name>
    <dbReference type="NCBI Taxonomy" id="2713502"/>
    <lineage>
        <taxon>Bacteria</taxon>
        <taxon>Bacillati</taxon>
        <taxon>Bacillota</taxon>
        <taxon>Bacilli</taxon>
        <taxon>Bacillales</taxon>
        <taxon>Listeriaceae</taxon>
        <taxon>Listeria</taxon>
    </lineage>
</organism>
<dbReference type="EMBL" id="JAASUB010000004">
    <property type="protein sequence ID" value="MBC1508996.1"/>
    <property type="molecule type" value="Genomic_DNA"/>
</dbReference>
<name>A0ABR6STJ1_9LIST</name>
<evidence type="ECO:0000313" key="1">
    <source>
        <dbReference type="EMBL" id="MBC1508996.1"/>
    </source>
</evidence>
<keyword evidence="2" id="KW-1185">Reference proteome</keyword>
<dbReference type="RefSeq" id="WP_185395498.1">
    <property type="nucleotide sequence ID" value="NZ_JAASUB010000004.1"/>
</dbReference>
<evidence type="ECO:0000313" key="2">
    <source>
        <dbReference type="Proteomes" id="UP000587800"/>
    </source>
</evidence>
<comment type="caution">
    <text evidence="1">The sequence shown here is derived from an EMBL/GenBank/DDBJ whole genome shotgun (WGS) entry which is preliminary data.</text>
</comment>
<dbReference type="Proteomes" id="UP000587800">
    <property type="component" value="Unassembled WGS sequence"/>
</dbReference>
<protein>
    <submittedName>
        <fullName evidence="1">Uncharacterized protein</fullName>
    </submittedName>
</protein>
<proteinExistence type="predicted"/>
<accession>A0ABR6STJ1</accession>
<reference evidence="1 2" key="1">
    <citation type="submission" date="2020-03" db="EMBL/GenBank/DDBJ databases">
        <title>Soil Listeria distribution.</title>
        <authorList>
            <person name="Liao J."/>
            <person name="Wiedmann M."/>
        </authorList>
    </citation>
    <scope>NUCLEOTIDE SEQUENCE [LARGE SCALE GENOMIC DNA]</scope>
    <source>
        <strain evidence="1 2">FSL L7-1515</strain>
    </source>
</reference>
<sequence length="88" mass="9971">MTKELDTMKQLKTFSDMGMKVAKELYGNDIKETDFTIIQPFADGQGMMLQVKDDEDGERTMSLNTVDTLTILPVIDATLDIYGEEEEE</sequence>